<sequence>MITNKVIAYSLFCLAIAPDFGPSFGLLFALPVNGPLAGRRPPHAALSAMRKQWSEAERDKILSRSGDYWKMDRLRGKVSFGSSSFIRTALDGADKDSIQRWLADDRSIAMSIWDPNLVSNPLPKVYRLKLMTLMFVTIQLAPSVDVKMYTDDKTGVFKLESVAFEPGIQLLPGIKMSAESLGIVIDVVGELYPSRDGKGVDGKIGFVTSGDLPPPMRMLPEQAFKSSMSTINSTIMKFAQESFQKGAREKFREFKRKESTATAAT</sequence>
<protein>
    <recommendedName>
        <fullName evidence="3">START domain-containing protein</fullName>
    </recommendedName>
</protein>
<proteinExistence type="predicted"/>
<keyword evidence="2" id="KW-1185">Reference proteome</keyword>
<dbReference type="eggNOG" id="ENOG502SDJ9">
    <property type="taxonomic scope" value="Eukaryota"/>
</dbReference>
<dbReference type="Proteomes" id="UP000266841">
    <property type="component" value="Unassembled WGS sequence"/>
</dbReference>
<name>K0RBI2_THAOC</name>
<dbReference type="OrthoDB" id="496281at2759"/>
<evidence type="ECO:0000313" key="2">
    <source>
        <dbReference type="Proteomes" id="UP000266841"/>
    </source>
</evidence>
<reference evidence="1 2" key="1">
    <citation type="journal article" date="2012" name="Genome Biol.">
        <title>Genome and low-iron response of an oceanic diatom adapted to chronic iron limitation.</title>
        <authorList>
            <person name="Lommer M."/>
            <person name="Specht M."/>
            <person name="Roy A.S."/>
            <person name="Kraemer L."/>
            <person name="Andreson R."/>
            <person name="Gutowska M.A."/>
            <person name="Wolf J."/>
            <person name="Bergner S.V."/>
            <person name="Schilhabel M.B."/>
            <person name="Klostermeier U.C."/>
            <person name="Beiko R.G."/>
            <person name="Rosenstiel P."/>
            <person name="Hippler M."/>
            <person name="Laroche J."/>
        </authorList>
    </citation>
    <scope>NUCLEOTIDE SEQUENCE [LARGE SCALE GENOMIC DNA]</scope>
    <source>
        <strain evidence="1 2">CCMP1005</strain>
    </source>
</reference>
<dbReference type="Pfam" id="PF09366">
    <property type="entry name" value="DUF1997"/>
    <property type="match status" value="1"/>
</dbReference>
<evidence type="ECO:0000313" key="1">
    <source>
        <dbReference type="EMBL" id="EJK50560.1"/>
    </source>
</evidence>
<dbReference type="InterPro" id="IPR018971">
    <property type="entry name" value="DUF1997"/>
</dbReference>
<organism evidence="1 2">
    <name type="scientific">Thalassiosira oceanica</name>
    <name type="common">Marine diatom</name>
    <dbReference type="NCBI Taxonomy" id="159749"/>
    <lineage>
        <taxon>Eukaryota</taxon>
        <taxon>Sar</taxon>
        <taxon>Stramenopiles</taxon>
        <taxon>Ochrophyta</taxon>
        <taxon>Bacillariophyta</taxon>
        <taxon>Coscinodiscophyceae</taxon>
        <taxon>Thalassiosirophycidae</taxon>
        <taxon>Thalassiosirales</taxon>
        <taxon>Thalassiosiraceae</taxon>
        <taxon>Thalassiosira</taxon>
    </lineage>
</organism>
<dbReference type="PANTHER" id="PTHR34133:SF8">
    <property type="entry name" value="OS07G0633000 PROTEIN"/>
    <property type="match status" value="1"/>
</dbReference>
<dbReference type="AlphaFoldDB" id="K0RBI2"/>
<comment type="caution">
    <text evidence="1">The sequence shown here is derived from an EMBL/GenBank/DDBJ whole genome shotgun (WGS) entry which is preliminary data.</text>
</comment>
<dbReference type="OMA" id="IAMSIWD"/>
<dbReference type="PANTHER" id="PTHR34133">
    <property type="entry name" value="OS07G0633000 PROTEIN"/>
    <property type="match status" value="1"/>
</dbReference>
<dbReference type="EMBL" id="AGNL01043443">
    <property type="protein sequence ID" value="EJK50560.1"/>
    <property type="molecule type" value="Genomic_DNA"/>
</dbReference>
<gene>
    <name evidence="1" type="ORF">THAOC_30410</name>
</gene>
<accession>K0RBI2</accession>
<evidence type="ECO:0008006" key="3">
    <source>
        <dbReference type="Google" id="ProtNLM"/>
    </source>
</evidence>